<dbReference type="RefSeq" id="WP_014265296.1">
    <property type="nucleotide sequence ID" value="NC_016631.1"/>
</dbReference>
<organism evidence="8 9">
    <name type="scientific">Granulicella mallensis (strain ATCC BAA-1857 / DSM 23137 / MP5ACTX8)</name>
    <dbReference type="NCBI Taxonomy" id="682795"/>
    <lineage>
        <taxon>Bacteria</taxon>
        <taxon>Pseudomonadati</taxon>
        <taxon>Acidobacteriota</taxon>
        <taxon>Terriglobia</taxon>
        <taxon>Terriglobales</taxon>
        <taxon>Acidobacteriaceae</taxon>
        <taxon>Granulicella</taxon>
    </lineage>
</organism>
<keyword evidence="5" id="KW-0963">Cytoplasm</keyword>
<dbReference type="InterPro" id="IPR022761">
    <property type="entry name" value="Fumarate_lyase_N"/>
</dbReference>
<dbReference type="InterPro" id="IPR008948">
    <property type="entry name" value="L-Aspartase-like"/>
</dbReference>
<dbReference type="InterPro" id="IPR009049">
    <property type="entry name" value="Argininosuccinate_lyase"/>
</dbReference>
<dbReference type="InterPro" id="IPR020557">
    <property type="entry name" value="Fumarate_lyase_CS"/>
</dbReference>
<dbReference type="UniPathway" id="UPA00068">
    <property type="reaction ID" value="UER00114"/>
</dbReference>
<comment type="catalytic activity">
    <reaction evidence="1 5">
        <text>2-(N(omega)-L-arginino)succinate = fumarate + L-arginine</text>
        <dbReference type="Rhea" id="RHEA:24020"/>
        <dbReference type="ChEBI" id="CHEBI:29806"/>
        <dbReference type="ChEBI" id="CHEBI:32682"/>
        <dbReference type="ChEBI" id="CHEBI:57472"/>
        <dbReference type="EC" id="4.3.2.1"/>
    </reaction>
</comment>
<protein>
    <recommendedName>
        <fullName evidence="3 5">Argininosuccinate lyase</fullName>
        <shortName evidence="5">ASAL</shortName>
        <ecNumber evidence="3 5">4.3.2.1</ecNumber>
    </recommendedName>
    <alternativeName>
        <fullName evidence="5">Arginosuccinase</fullName>
    </alternativeName>
</protein>
<dbReference type="NCBIfam" id="TIGR00838">
    <property type="entry name" value="argH"/>
    <property type="match status" value="1"/>
</dbReference>
<evidence type="ECO:0000259" key="6">
    <source>
        <dbReference type="Pfam" id="PF00206"/>
    </source>
</evidence>
<dbReference type="GO" id="GO:0005829">
    <property type="term" value="C:cytosol"/>
    <property type="evidence" value="ECO:0007669"/>
    <property type="project" value="TreeGrafter"/>
</dbReference>
<dbReference type="Proteomes" id="UP000007113">
    <property type="component" value="Chromosome"/>
</dbReference>
<keyword evidence="5" id="KW-0028">Amino-acid biosynthesis</keyword>
<dbReference type="Gene3D" id="1.10.275.10">
    <property type="entry name" value="Fumarase/aspartase (N-terminal domain)"/>
    <property type="match status" value="2"/>
</dbReference>
<keyword evidence="9" id="KW-1185">Reference proteome</keyword>
<dbReference type="PRINTS" id="PR00145">
    <property type="entry name" value="ARGSUCLYASE"/>
</dbReference>
<dbReference type="STRING" id="682795.AciX8_2089"/>
<comment type="subcellular location">
    <subcellularLocation>
        <location evidence="5">Cytoplasm</location>
    </subcellularLocation>
</comment>
<dbReference type="eggNOG" id="COG0165">
    <property type="taxonomic scope" value="Bacteria"/>
</dbReference>
<dbReference type="AlphaFoldDB" id="G8NTU4"/>
<feature type="domain" description="Argininosuccinate lyase C-terminal" evidence="7">
    <location>
        <begin position="393"/>
        <end position="460"/>
    </location>
</feature>
<dbReference type="Gene3D" id="1.10.40.30">
    <property type="entry name" value="Fumarase/aspartase (C-terminal domain)"/>
    <property type="match status" value="1"/>
</dbReference>
<evidence type="ECO:0000256" key="1">
    <source>
        <dbReference type="ARBA" id="ARBA00000985"/>
    </source>
</evidence>
<dbReference type="EC" id="4.3.2.1" evidence="3 5"/>
<dbReference type="GO" id="GO:0004056">
    <property type="term" value="F:argininosuccinate lyase activity"/>
    <property type="evidence" value="ECO:0007669"/>
    <property type="project" value="UniProtKB-UniRule"/>
</dbReference>
<dbReference type="EMBL" id="CP003130">
    <property type="protein sequence ID" value="AEU36418.1"/>
    <property type="molecule type" value="Genomic_DNA"/>
</dbReference>
<dbReference type="InterPro" id="IPR000362">
    <property type="entry name" value="Fumarate_lyase_fam"/>
</dbReference>
<dbReference type="Pfam" id="PF00206">
    <property type="entry name" value="Lyase_1"/>
    <property type="match status" value="1"/>
</dbReference>
<evidence type="ECO:0000256" key="4">
    <source>
        <dbReference type="ARBA" id="ARBA00022571"/>
    </source>
</evidence>
<dbReference type="HAMAP" id="MF_00006">
    <property type="entry name" value="Arg_succ_lyase"/>
    <property type="match status" value="1"/>
</dbReference>
<dbReference type="GO" id="GO:0042450">
    <property type="term" value="P:L-arginine biosynthetic process via ornithine"/>
    <property type="evidence" value="ECO:0007669"/>
    <property type="project" value="UniProtKB-UniRule"/>
</dbReference>
<comment type="similarity">
    <text evidence="5">Belongs to the lyase 1 family. Argininosuccinate lyase subfamily.</text>
</comment>
<dbReference type="CDD" id="cd01359">
    <property type="entry name" value="Argininosuccinate_lyase"/>
    <property type="match status" value="1"/>
</dbReference>
<evidence type="ECO:0000313" key="8">
    <source>
        <dbReference type="EMBL" id="AEU36418.1"/>
    </source>
</evidence>
<dbReference type="KEGG" id="gma:AciX8_2089"/>
<dbReference type="PRINTS" id="PR00149">
    <property type="entry name" value="FUMRATELYASE"/>
</dbReference>
<reference evidence="8 9" key="1">
    <citation type="submission" date="2011-11" db="EMBL/GenBank/DDBJ databases">
        <title>Complete sequence of Granulicella mallensis MP5ACTX8.</title>
        <authorList>
            <consortium name="US DOE Joint Genome Institute"/>
            <person name="Lucas S."/>
            <person name="Copeland A."/>
            <person name="Lapidus A."/>
            <person name="Cheng J.-F."/>
            <person name="Goodwin L."/>
            <person name="Pitluck S."/>
            <person name="Peters L."/>
            <person name="Lu M."/>
            <person name="Detter J.C."/>
            <person name="Han C."/>
            <person name="Tapia R."/>
            <person name="Land M."/>
            <person name="Hauser L."/>
            <person name="Kyrpides N."/>
            <person name="Ivanova N."/>
            <person name="Mikhailova N."/>
            <person name="Pagani I."/>
            <person name="Rawat S."/>
            <person name="Mannisto M."/>
            <person name="Haggblom M."/>
            <person name="Woyke T."/>
        </authorList>
    </citation>
    <scope>NUCLEOTIDE SEQUENCE [LARGE SCALE GENOMIC DNA]</scope>
    <source>
        <strain evidence="9">ATCC BAA-1857 / DSM 23137 / MP5ACTX8</strain>
    </source>
</reference>
<dbReference type="HOGENOM" id="CLU_027272_2_3_0"/>
<keyword evidence="5 8" id="KW-0456">Lyase</keyword>
<dbReference type="Gene3D" id="1.20.200.10">
    <property type="entry name" value="Fumarase/aspartase (Central domain)"/>
    <property type="match status" value="1"/>
</dbReference>
<accession>G8NTU4</accession>
<gene>
    <name evidence="5" type="primary">argH</name>
    <name evidence="8" type="ordered locus">AciX8_2089</name>
</gene>
<evidence type="ECO:0000256" key="2">
    <source>
        <dbReference type="ARBA" id="ARBA00004941"/>
    </source>
</evidence>
<proteinExistence type="inferred from homology"/>
<dbReference type="SUPFAM" id="SSF48557">
    <property type="entry name" value="L-aspartase-like"/>
    <property type="match status" value="1"/>
</dbReference>
<feature type="domain" description="Fumarate lyase N-terminal" evidence="6">
    <location>
        <begin position="13"/>
        <end position="330"/>
    </location>
</feature>
<dbReference type="InterPro" id="IPR024083">
    <property type="entry name" value="Fumarase/histidase_N"/>
</dbReference>
<evidence type="ECO:0000259" key="7">
    <source>
        <dbReference type="Pfam" id="PF14698"/>
    </source>
</evidence>
<dbReference type="InterPro" id="IPR029419">
    <property type="entry name" value="Arg_succ_lyase_C"/>
</dbReference>
<evidence type="ECO:0000256" key="5">
    <source>
        <dbReference type="HAMAP-Rule" id="MF_00006"/>
    </source>
</evidence>
<dbReference type="PROSITE" id="PS00163">
    <property type="entry name" value="FUMARATE_LYASES"/>
    <property type="match status" value="1"/>
</dbReference>
<comment type="pathway">
    <text evidence="2 5">Amino-acid biosynthesis; L-arginine biosynthesis; L-arginine from L-ornithine and carbamoyl phosphate: step 3/3.</text>
</comment>
<dbReference type="PANTHER" id="PTHR43814">
    <property type="entry name" value="ARGININOSUCCINATE LYASE"/>
    <property type="match status" value="1"/>
</dbReference>
<evidence type="ECO:0000256" key="3">
    <source>
        <dbReference type="ARBA" id="ARBA00012338"/>
    </source>
</evidence>
<dbReference type="PANTHER" id="PTHR43814:SF1">
    <property type="entry name" value="ARGININOSUCCINATE LYASE"/>
    <property type="match status" value="1"/>
</dbReference>
<name>G8NTU4_GRAMM</name>
<dbReference type="FunFam" id="1.20.200.10:FF:000015">
    <property type="entry name" value="argininosuccinate lyase isoform X2"/>
    <property type="match status" value="1"/>
</dbReference>
<evidence type="ECO:0000313" key="9">
    <source>
        <dbReference type="Proteomes" id="UP000007113"/>
    </source>
</evidence>
<sequence>MSEQQQSAKMWSGRFREPLDYDFEQWQRSFPFDWRLLPQEVAASRAHARTIAAAGILTPDELDKMLRGLEAVGQRTDAWAHRISATSGQPEYTSSTQQIGAAIVASAPQAEDIHHYVELELTREVGSLALKLHTGRSRNEQIATDMRLFVRDAIDQTLSDLRDWRTALISLAELAGDAVMPSYTHLQRAEPVLVAHWLLAYVSMLERDSSRFSDARVRMNFCPLGSGAVAGATLALDRSIAAEALEFTAPTPNSMDATSDRDFMLDFAQAASTLGLHISRFAEELTLYATAEFGFVDLPEAYSTGSSAMPQKKNPDLTELARGKSARLLGAATALATLIKGLPLAYNKDLQEGQEQIFDVADTLSGVLRVLPGFTSSLKFRFDKMQTAAETGYLNAMAAATYLSNKGVPFRKAHEIIGNAVRLGLDKGLELNALPLSDLQQLSEHFSEDFFAAISLRATLDCHDVTGGTATSRVKQALQEAKLRVLNMRTEDLHPANTEAAHG</sequence>
<dbReference type="Pfam" id="PF14698">
    <property type="entry name" value="ASL_C2"/>
    <property type="match status" value="1"/>
</dbReference>
<keyword evidence="4 5" id="KW-0055">Arginine biosynthesis</keyword>